<sequence length="429" mass="46791">MNDSSAGPTGPAGGDSAGSAASFLPPAVLLDRECADGWRRWRLTRHDAPPAPRWSPAQYQAASPRTRGLYDLHRCATHANLAVQETPMSAAVARVVASRIRTNALKRKPSTRAGVMVNGGGYQGKTETVCEVAALFEEWWLELHHQLNPDALPGTRDLHAPVAYVQTPVTATPKSTCEAILDFYGEPHKNMTLPQLVRTVKAALHAHGTKALILDDITRLKMHREADQDVLDLIRSLMSMSVTLVLVGVGIPQSGLLRDSRYDARSGQWVFPPATGRFRSRNDAAGTQTERRFDLIELGPFRYDTAAQIDAWVHHLAGIQDQLRLLKAEPAMLTSAGMPEYLFRRTDGIVGLLERLIEDGCSQAIDSGAERLTTGLLDSVTISLDHLPVRDPAAGEVPAIPAPPSRVPRRKRPRNTSFDDGGTPAATRR</sequence>
<gene>
    <name evidence="3" type="ORF">J4709_26860</name>
</gene>
<evidence type="ECO:0000313" key="3">
    <source>
        <dbReference type="EMBL" id="MBO2461210.1"/>
    </source>
</evidence>
<evidence type="ECO:0000256" key="1">
    <source>
        <dbReference type="SAM" id="MobiDB-lite"/>
    </source>
</evidence>
<feature type="domain" description="ORC1/DEAH AAA+ ATPase" evidence="2">
    <location>
        <begin position="124"/>
        <end position="248"/>
    </location>
</feature>
<proteinExistence type="predicted"/>
<evidence type="ECO:0000259" key="2">
    <source>
        <dbReference type="Pfam" id="PF13401"/>
    </source>
</evidence>
<protein>
    <submittedName>
        <fullName evidence="3">ATP-binding protein</fullName>
    </submittedName>
</protein>
<dbReference type="Pfam" id="PF13401">
    <property type="entry name" value="AAA_22"/>
    <property type="match status" value="1"/>
</dbReference>
<organism evidence="3 4">
    <name type="scientific">Actinomadura violacea</name>
    <dbReference type="NCBI Taxonomy" id="2819934"/>
    <lineage>
        <taxon>Bacteria</taxon>
        <taxon>Bacillati</taxon>
        <taxon>Actinomycetota</taxon>
        <taxon>Actinomycetes</taxon>
        <taxon>Streptosporangiales</taxon>
        <taxon>Thermomonosporaceae</taxon>
        <taxon>Actinomadura</taxon>
    </lineage>
</organism>
<reference evidence="3 4" key="1">
    <citation type="submission" date="2021-03" db="EMBL/GenBank/DDBJ databases">
        <title>Actinomadura violae sp. nov., isolated from lichen in Thailand.</title>
        <authorList>
            <person name="Kanchanasin P."/>
            <person name="Saeng-In P."/>
            <person name="Phongsopitanun W."/>
            <person name="Yuki M."/>
            <person name="Kudo T."/>
            <person name="Ohkuma M."/>
            <person name="Tanasupawat S."/>
        </authorList>
    </citation>
    <scope>NUCLEOTIDE SEQUENCE [LARGE SCALE GENOMIC DNA]</scope>
    <source>
        <strain evidence="3 4">LCR2-06</strain>
    </source>
</reference>
<keyword evidence="4" id="KW-1185">Reference proteome</keyword>
<dbReference type="Proteomes" id="UP000680206">
    <property type="component" value="Unassembled WGS sequence"/>
</dbReference>
<dbReference type="GO" id="GO:0005524">
    <property type="term" value="F:ATP binding"/>
    <property type="evidence" value="ECO:0007669"/>
    <property type="project" value="UniProtKB-KW"/>
</dbReference>
<feature type="region of interest" description="Disordered" evidence="1">
    <location>
        <begin position="393"/>
        <end position="429"/>
    </location>
</feature>
<accession>A0ABS3RWS8</accession>
<name>A0ABS3RWS8_9ACTN</name>
<dbReference type="InterPro" id="IPR049945">
    <property type="entry name" value="AAA_22"/>
</dbReference>
<dbReference type="EMBL" id="JAGEPF010000016">
    <property type="protein sequence ID" value="MBO2461210.1"/>
    <property type="molecule type" value="Genomic_DNA"/>
</dbReference>
<evidence type="ECO:0000313" key="4">
    <source>
        <dbReference type="Proteomes" id="UP000680206"/>
    </source>
</evidence>
<keyword evidence="3" id="KW-0067">ATP-binding</keyword>
<comment type="caution">
    <text evidence="3">The sequence shown here is derived from an EMBL/GenBank/DDBJ whole genome shotgun (WGS) entry which is preliminary data.</text>
</comment>
<dbReference type="RefSeq" id="WP_208244571.1">
    <property type="nucleotide sequence ID" value="NZ_JAGEPF010000016.1"/>
</dbReference>
<keyword evidence="3" id="KW-0547">Nucleotide-binding</keyword>